<organism evidence="2">
    <name type="scientific">freshwater metagenome</name>
    <dbReference type="NCBI Taxonomy" id="449393"/>
    <lineage>
        <taxon>unclassified sequences</taxon>
        <taxon>metagenomes</taxon>
        <taxon>ecological metagenomes</taxon>
    </lineage>
</organism>
<reference evidence="2" key="1">
    <citation type="submission" date="2020-05" db="EMBL/GenBank/DDBJ databases">
        <authorList>
            <person name="Chiriac C."/>
            <person name="Salcher M."/>
            <person name="Ghai R."/>
            <person name="Kavagutti S V."/>
        </authorList>
    </citation>
    <scope>NUCLEOTIDE SEQUENCE</scope>
</reference>
<proteinExistence type="inferred from homology"/>
<dbReference type="InterPro" id="IPR018148">
    <property type="entry name" value="Methylglyoxal_synth_AS"/>
</dbReference>
<feature type="domain" description="MGS-like" evidence="1">
    <location>
        <begin position="32"/>
        <end position="173"/>
    </location>
</feature>
<dbReference type="GO" id="GO:0008929">
    <property type="term" value="F:methylglyoxal synthase activity"/>
    <property type="evidence" value="ECO:0007669"/>
    <property type="project" value="InterPro"/>
</dbReference>
<dbReference type="Gene3D" id="3.40.50.1380">
    <property type="entry name" value="Methylglyoxal synthase-like domain"/>
    <property type="match status" value="1"/>
</dbReference>
<evidence type="ECO:0000259" key="1">
    <source>
        <dbReference type="PROSITE" id="PS51855"/>
    </source>
</evidence>
<dbReference type="InterPro" id="IPR011607">
    <property type="entry name" value="MGS-like_dom"/>
</dbReference>
<evidence type="ECO:0000313" key="2">
    <source>
        <dbReference type="EMBL" id="CAB4834211.1"/>
    </source>
</evidence>
<dbReference type="PROSITE" id="PS51855">
    <property type="entry name" value="MGS"/>
    <property type="match status" value="1"/>
</dbReference>
<name>A0A6J7AMN2_9ZZZZ</name>
<protein>
    <submittedName>
        <fullName evidence="2">Unannotated protein</fullName>
    </submittedName>
</protein>
<dbReference type="PROSITE" id="PS01335">
    <property type="entry name" value="METHYLGLYOXAL_SYNTH"/>
    <property type="match status" value="1"/>
</dbReference>
<accession>A0A6J7AMN2</accession>
<dbReference type="AlphaFoldDB" id="A0A6J7AMN2"/>
<gene>
    <name evidence="2" type="ORF">UFOPK3204_01431</name>
</gene>
<dbReference type="PANTHER" id="PTHR30492:SF0">
    <property type="entry name" value="METHYLGLYOXAL SYNTHASE"/>
    <property type="match status" value="1"/>
</dbReference>
<dbReference type="NCBIfam" id="NF003559">
    <property type="entry name" value="PRK05234.1"/>
    <property type="match status" value="1"/>
</dbReference>
<dbReference type="EMBL" id="CAFABK010000083">
    <property type="protein sequence ID" value="CAB4834211.1"/>
    <property type="molecule type" value="Genomic_DNA"/>
</dbReference>
<dbReference type="InterPro" id="IPR036914">
    <property type="entry name" value="MGS-like_dom_sf"/>
</dbReference>
<dbReference type="NCBIfam" id="TIGR00160">
    <property type="entry name" value="MGSA"/>
    <property type="match status" value="1"/>
</dbReference>
<dbReference type="InterPro" id="IPR004363">
    <property type="entry name" value="Methylgl_synth"/>
</dbReference>
<dbReference type="CDD" id="cd01422">
    <property type="entry name" value="MGS"/>
    <property type="match status" value="1"/>
</dbReference>
<sequence>MENLLGVMDFVPDWGARTGLPAADGQLTDGQFAGPAGKHLVLVAHDNKKPDLLEWATHNRNVLSEHHIYATGSTGRLIQDQLQLPVRRFLSGPLGGDQQIGAYIAQGEIDLLVFFWDPLEQQPHDPDVKALLRIATLWNIAIASNRTTADMIITSPLFASGYRRTPPAFSPNL</sequence>
<dbReference type="GO" id="GO:0005829">
    <property type="term" value="C:cytosol"/>
    <property type="evidence" value="ECO:0007669"/>
    <property type="project" value="TreeGrafter"/>
</dbReference>
<dbReference type="PANTHER" id="PTHR30492">
    <property type="entry name" value="METHYLGLYOXAL SYNTHASE"/>
    <property type="match status" value="1"/>
</dbReference>
<dbReference type="HAMAP" id="MF_00549">
    <property type="entry name" value="Methylglyoxal_synth"/>
    <property type="match status" value="1"/>
</dbReference>
<dbReference type="GO" id="GO:0019242">
    <property type="term" value="P:methylglyoxal biosynthetic process"/>
    <property type="evidence" value="ECO:0007669"/>
    <property type="project" value="InterPro"/>
</dbReference>
<dbReference type="SUPFAM" id="SSF52335">
    <property type="entry name" value="Methylglyoxal synthase-like"/>
    <property type="match status" value="1"/>
</dbReference>
<dbReference type="SMART" id="SM00851">
    <property type="entry name" value="MGS"/>
    <property type="match status" value="1"/>
</dbReference>
<dbReference type="Pfam" id="PF02142">
    <property type="entry name" value="MGS"/>
    <property type="match status" value="1"/>
</dbReference>